<name>A0ABW0K7B9_9BACL</name>
<dbReference type="Proteomes" id="UP001596044">
    <property type="component" value="Unassembled WGS sequence"/>
</dbReference>
<dbReference type="InterPro" id="IPR000326">
    <property type="entry name" value="PAP2/HPO"/>
</dbReference>
<dbReference type="PANTHER" id="PTHR42709:SF9">
    <property type="entry name" value="ALKALINE PHOSPHATASE LIKE PROTEIN"/>
    <property type="match status" value="1"/>
</dbReference>
<evidence type="ECO:0000256" key="1">
    <source>
        <dbReference type="ARBA" id="ARBA00010792"/>
    </source>
</evidence>
<comment type="caution">
    <text evidence="5">The sequence shown here is derived from an EMBL/GenBank/DDBJ whole genome shotgun (WGS) entry which is preliminary data.</text>
</comment>
<reference evidence="6" key="1">
    <citation type="journal article" date="2019" name="Int. J. Syst. Evol. Microbiol.">
        <title>The Global Catalogue of Microorganisms (GCM) 10K type strain sequencing project: providing services to taxonomists for standard genome sequencing and annotation.</title>
        <authorList>
            <consortium name="The Broad Institute Genomics Platform"/>
            <consortium name="The Broad Institute Genome Sequencing Center for Infectious Disease"/>
            <person name="Wu L."/>
            <person name="Ma J."/>
        </authorList>
    </citation>
    <scope>NUCLEOTIDE SEQUENCE [LARGE SCALE GENOMIC DNA]</scope>
    <source>
        <strain evidence="6">KACC 11904</strain>
    </source>
</reference>
<feature type="transmembrane region" description="Helical" evidence="2">
    <location>
        <begin position="220"/>
        <end position="240"/>
    </location>
</feature>
<sequence>MVHFIQGLLDQYGYYVLGIALMLELLALPLPGEVLMTYSGLMIYQGHLNWVVSILTAGCGASLGMTLSYWIGFKLGKPFFEKHGAKIHFGPDKLQKTSGWFERYGNKLLIIAYFIPGIRHFTGYFSGVTRMPLRTYMLYAYPGAFIWTGTFISLGKILGPKWEQFHHTITKYLLIAGVIAALMFIIVYVFKRYREQIYSSTAKGLSAGVATFHSLGRVRFLLLASFCVFLTLFILMAGLIEDFVGNEFADFDEVTTFIVLVLFEESWWSTWMNRFADLASLSVLLTIAALTIVWILLKSKDRLLEIGFMLFVLIGGEVWDEGLRRLFHRTGPQNVVGTFPSEQTLITIIFLGFAMFLFVRHLHVTWVRTGAVIFVLAVSLLVGLSRIYFNIQYPSDVVAGYVFGGVWLSLNVILLEIFRLIQRDKMNFSTSS</sequence>
<evidence type="ECO:0000313" key="6">
    <source>
        <dbReference type="Proteomes" id="UP001596044"/>
    </source>
</evidence>
<evidence type="ECO:0000256" key="2">
    <source>
        <dbReference type="SAM" id="Phobius"/>
    </source>
</evidence>
<protein>
    <submittedName>
        <fullName evidence="5">VTT domain-containing protein</fullName>
    </submittedName>
</protein>
<proteinExistence type="inferred from homology"/>
<dbReference type="Pfam" id="PF09335">
    <property type="entry name" value="VTT_dom"/>
    <property type="match status" value="1"/>
</dbReference>
<feature type="transmembrane region" description="Helical" evidence="2">
    <location>
        <begin position="50"/>
        <end position="72"/>
    </location>
</feature>
<feature type="transmembrane region" description="Helical" evidence="2">
    <location>
        <begin position="278"/>
        <end position="296"/>
    </location>
</feature>
<evidence type="ECO:0000259" key="4">
    <source>
        <dbReference type="Pfam" id="PF09335"/>
    </source>
</evidence>
<dbReference type="PANTHER" id="PTHR42709">
    <property type="entry name" value="ALKALINE PHOSPHATASE LIKE PROTEIN"/>
    <property type="match status" value="1"/>
</dbReference>
<keyword evidence="6" id="KW-1185">Reference proteome</keyword>
<feature type="domain" description="Phosphatidic acid phosphatase type 2/haloperoxidase" evidence="3">
    <location>
        <begin position="337"/>
        <end position="409"/>
    </location>
</feature>
<organism evidence="5 6">
    <name type="scientific">Paenibacillus aestuarii</name>
    <dbReference type="NCBI Taxonomy" id="516965"/>
    <lineage>
        <taxon>Bacteria</taxon>
        <taxon>Bacillati</taxon>
        <taxon>Bacillota</taxon>
        <taxon>Bacilli</taxon>
        <taxon>Bacillales</taxon>
        <taxon>Paenibacillaceae</taxon>
        <taxon>Paenibacillus</taxon>
    </lineage>
</organism>
<dbReference type="InterPro" id="IPR036938">
    <property type="entry name" value="PAP2/HPO_sf"/>
</dbReference>
<accession>A0ABW0K7B9</accession>
<keyword evidence="2" id="KW-0812">Transmembrane</keyword>
<dbReference type="InterPro" id="IPR051311">
    <property type="entry name" value="DedA_domain"/>
</dbReference>
<feature type="transmembrane region" description="Helical" evidence="2">
    <location>
        <begin position="169"/>
        <end position="190"/>
    </location>
</feature>
<dbReference type="SUPFAM" id="SSF48317">
    <property type="entry name" value="Acid phosphatase/Vanadium-dependent haloperoxidase"/>
    <property type="match status" value="1"/>
</dbReference>
<feature type="transmembrane region" description="Helical" evidence="2">
    <location>
        <begin position="339"/>
        <end position="359"/>
    </location>
</feature>
<dbReference type="Gene3D" id="1.20.144.10">
    <property type="entry name" value="Phosphatidic acid phosphatase type 2/haloperoxidase"/>
    <property type="match status" value="1"/>
</dbReference>
<evidence type="ECO:0000313" key="5">
    <source>
        <dbReference type="EMBL" id="MFC5449218.1"/>
    </source>
</evidence>
<feature type="transmembrane region" description="Helical" evidence="2">
    <location>
        <begin position="303"/>
        <end position="319"/>
    </location>
</feature>
<feature type="transmembrane region" description="Helical" evidence="2">
    <location>
        <begin position="138"/>
        <end position="157"/>
    </location>
</feature>
<evidence type="ECO:0000259" key="3">
    <source>
        <dbReference type="Pfam" id="PF01569"/>
    </source>
</evidence>
<keyword evidence="2" id="KW-1133">Transmembrane helix</keyword>
<dbReference type="InterPro" id="IPR032816">
    <property type="entry name" value="VTT_dom"/>
</dbReference>
<feature type="transmembrane region" description="Helical" evidence="2">
    <location>
        <begin position="12"/>
        <end position="30"/>
    </location>
</feature>
<feature type="transmembrane region" description="Helical" evidence="2">
    <location>
        <begin position="371"/>
        <end position="389"/>
    </location>
</feature>
<gene>
    <name evidence="5" type="ORF">ACFPOG_13190</name>
</gene>
<keyword evidence="2" id="KW-0472">Membrane</keyword>
<feature type="transmembrane region" description="Helical" evidence="2">
    <location>
        <begin position="401"/>
        <end position="421"/>
    </location>
</feature>
<dbReference type="Pfam" id="PF01569">
    <property type="entry name" value="PAP2"/>
    <property type="match status" value="1"/>
</dbReference>
<feature type="domain" description="VTT" evidence="4">
    <location>
        <begin position="30"/>
        <end position="155"/>
    </location>
</feature>
<dbReference type="RefSeq" id="WP_270879621.1">
    <property type="nucleotide sequence ID" value="NZ_JAQFVF010000026.1"/>
</dbReference>
<dbReference type="EMBL" id="JBHSMJ010000018">
    <property type="protein sequence ID" value="MFC5449218.1"/>
    <property type="molecule type" value="Genomic_DNA"/>
</dbReference>
<comment type="similarity">
    <text evidence="1">Belongs to the DedA family.</text>
</comment>